<feature type="domain" description="Peptidase M13 N-terminal" evidence="4">
    <location>
        <begin position="165"/>
        <end position="533"/>
    </location>
</feature>
<reference evidence="5 6" key="1">
    <citation type="journal article" date="2020" name="Cell">
        <title>Large-Scale Comparative Analyses of Tick Genomes Elucidate Their Genetic Diversity and Vector Capacities.</title>
        <authorList>
            <consortium name="Tick Genome and Microbiome Consortium (TIGMIC)"/>
            <person name="Jia N."/>
            <person name="Wang J."/>
            <person name="Shi W."/>
            <person name="Du L."/>
            <person name="Sun Y."/>
            <person name="Zhan W."/>
            <person name="Jiang J.F."/>
            <person name="Wang Q."/>
            <person name="Zhang B."/>
            <person name="Ji P."/>
            <person name="Bell-Sakyi L."/>
            <person name="Cui X.M."/>
            <person name="Yuan T.T."/>
            <person name="Jiang B.G."/>
            <person name="Yang W.F."/>
            <person name="Lam T.T."/>
            <person name="Chang Q.C."/>
            <person name="Ding S.J."/>
            <person name="Wang X.J."/>
            <person name="Zhu J.G."/>
            <person name="Ruan X.D."/>
            <person name="Zhao L."/>
            <person name="Wei J.T."/>
            <person name="Ye R.Z."/>
            <person name="Que T.C."/>
            <person name="Du C.H."/>
            <person name="Zhou Y.H."/>
            <person name="Cheng J.X."/>
            <person name="Dai P.F."/>
            <person name="Guo W.B."/>
            <person name="Han X.H."/>
            <person name="Huang E.J."/>
            <person name="Li L.F."/>
            <person name="Wei W."/>
            <person name="Gao Y.C."/>
            <person name="Liu J.Z."/>
            <person name="Shao H.Z."/>
            <person name="Wang X."/>
            <person name="Wang C.C."/>
            <person name="Yang T.C."/>
            <person name="Huo Q.B."/>
            <person name="Li W."/>
            <person name="Chen H.Y."/>
            <person name="Chen S.E."/>
            <person name="Zhou L.G."/>
            <person name="Ni X.B."/>
            <person name="Tian J.H."/>
            <person name="Sheng Y."/>
            <person name="Liu T."/>
            <person name="Pan Y.S."/>
            <person name="Xia L.Y."/>
            <person name="Li J."/>
            <person name="Zhao F."/>
            <person name="Cao W.C."/>
        </authorList>
    </citation>
    <scope>NUCLEOTIDE SEQUENCE [LARGE SCALE GENOMIC DNA]</scope>
    <source>
        <strain evidence="5">HaeL-2018</strain>
    </source>
</reference>
<dbReference type="GO" id="GO:0004222">
    <property type="term" value="F:metalloendopeptidase activity"/>
    <property type="evidence" value="ECO:0007669"/>
    <property type="project" value="InterPro"/>
</dbReference>
<dbReference type="PANTHER" id="PTHR11733">
    <property type="entry name" value="ZINC METALLOPROTEASE FAMILY M13 NEPRILYSIN-RELATED"/>
    <property type="match status" value="1"/>
</dbReference>
<dbReference type="PANTHER" id="PTHR11733:SF241">
    <property type="entry name" value="GH26575P-RELATED"/>
    <property type="match status" value="1"/>
</dbReference>
<dbReference type="PROSITE" id="PS51885">
    <property type="entry name" value="NEPRILYSIN"/>
    <property type="match status" value="1"/>
</dbReference>
<dbReference type="AlphaFoldDB" id="A0A9J6G8P0"/>
<keyword evidence="3" id="KW-1133">Transmembrane helix</keyword>
<name>A0A9J6G8P0_HAELO</name>
<dbReference type="InterPro" id="IPR000718">
    <property type="entry name" value="Peptidase_M13"/>
</dbReference>
<organism evidence="5 6">
    <name type="scientific">Haemaphysalis longicornis</name>
    <name type="common">Bush tick</name>
    <dbReference type="NCBI Taxonomy" id="44386"/>
    <lineage>
        <taxon>Eukaryota</taxon>
        <taxon>Metazoa</taxon>
        <taxon>Ecdysozoa</taxon>
        <taxon>Arthropoda</taxon>
        <taxon>Chelicerata</taxon>
        <taxon>Arachnida</taxon>
        <taxon>Acari</taxon>
        <taxon>Parasitiformes</taxon>
        <taxon>Ixodida</taxon>
        <taxon>Ixodoidea</taxon>
        <taxon>Ixodidae</taxon>
        <taxon>Haemaphysalinae</taxon>
        <taxon>Haemaphysalis</taxon>
    </lineage>
</organism>
<feature type="region of interest" description="Disordered" evidence="2">
    <location>
        <begin position="1"/>
        <end position="37"/>
    </location>
</feature>
<evidence type="ECO:0000313" key="5">
    <source>
        <dbReference type="EMBL" id="KAH9370912.1"/>
    </source>
</evidence>
<evidence type="ECO:0000313" key="6">
    <source>
        <dbReference type="Proteomes" id="UP000821853"/>
    </source>
</evidence>
<gene>
    <name evidence="5" type="ORF">HPB48_019728</name>
</gene>
<evidence type="ECO:0000256" key="2">
    <source>
        <dbReference type="SAM" id="MobiDB-lite"/>
    </source>
</evidence>
<dbReference type="EMBL" id="JABSTR010000005">
    <property type="protein sequence ID" value="KAH9370912.1"/>
    <property type="molecule type" value="Genomic_DNA"/>
</dbReference>
<dbReference type="VEuPathDB" id="VectorBase:HLOH_065038"/>
<feature type="transmembrane region" description="Helical" evidence="3">
    <location>
        <begin position="101"/>
        <end position="123"/>
    </location>
</feature>
<evidence type="ECO:0000256" key="1">
    <source>
        <dbReference type="ARBA" id="ARBA00007357"/>
    </source>
</evidence>
<evidence type="ECO:0000259" key="4">
    <source>
        <dbReference type="Pfam" id="PF05649"/>
    </source>
</evidence>
<dbReference type="Gene3D" id="1.10.1380.10">
    <property type="entry name" value="Neutral endopeptidase , domain2"/>
    <property type="match status" value="1"/>
</dbReference>
<dbReference type="OMA" id="ANIWIQA"/>
<dbReference type="GO" id="GO:0016485">
    <property type="term" value="P:protein processing"/>
    <property type="evidence" value="ECO:0007669"/>
    <property type="project" value="TreeGrafter"/>
</dbReference>
<dbReference type="Gene3D" id="3.40.390.10">
    <property type="entry name" value="Collagenase (Catalytic Domain)"/>
    <property type="match status" value="1"/>
</dbReference>
<dbReference type="Pfam" id="PF05649">
    <property type="entry name" value="Peptidase_M13_N"/>
    <property type="match status" value="1"/>
</dbReference>
<protein>
    <recommendedName>
        <fullName evidence="4">Peptidase M13 N-terminal domain-containing protein</fullName>
    </recommendedName>
</protein>
<dbReference type="GO" id="GO:0005886">
    <property type="term" value="C:plasma membrane"/>
    <property type="evidence" value="ECO:0007669"/>
    <property type="project" value="TreeGrafter"/>
</dbReference>
<keyword evidence="3" id="KW-0472">Membrane</keyword>
<evidence type="ECO:0000256" key="3">
    <source>
        <dbReference type="SAM" id="Phobius"/>
    </source>
</evidence>
<keyword evidence="3" id="KW-0812">Transmembrane</keyword>
<dbReference type="OrthoDB" id="10340893at2759"/>
<dbReference type="SUPFAM" id="SSF55486">
    <property type="entry name" value="Metalloproteases ('zincins'), catalytic domain"/>
    <property type="match status" value="1"/>
</dbReference>
<dbReference type="InterPro" id="IPR024079">
    <property type="entry name" value="MetalloPept_cat_dom_sf"/>
</dbReference>
<comment type="caution">
    <text evidence="5">The sequence shown here is derived from an EMBL/GenBank/DDBJ whole genome shotgun (WGS) entry which is preliminary data.</text>
</comment>
<dbReference type="InterPro" id="IPR042089">
    <property type="entry name" value="Peptidase_M13_dom_2"/>
</dbReference>
<dbReference type="InterPro" id="IPR008753">
    <property type="entry name" value="Peptidase_M13_N"/>
</dbReference>
<comment type="similarity">
    <text evidence="1">Belongs to the peptidase M13 family.</text>
</comment>
<keyword evidence="6" id="KW-1185">Reference proteome</keyword>
<sequence>MRSLMRHRSTRRSDMTALSRGELSYSGSSPKLSLHRNREARGQRVVAFNVTPVDLPASPGDWPRELPPWNYTAGRNISTTSVTHEHNPGTRTPPRASTEELCLYPLALTLCLVLIAVLAMLFATKSAPKASGKDVEHRQGVCTTNSCYRDAEFLDGLLSWYVDDPCDNFHPFVCRRWSSKLPNTPLTHSVSPDDAYVTAAERWVFLELRKLPRNHTLIGPLRNLIDKCLDVRAMEDSGWSFFFEFMFNTSLEAFPLTPPLRRSLDVWRTAATLLRKTGTAALLNVGVASHPSVGSRDVPLVTPPETLTAGGADIDEVVRMYTGAVLSVIKDLNKDFVPPAHMQKIVEFAKAIEMANKVGSKTYSNVRFMKAQPELVEFLSEAMRGLPSMTFTEGDRHVWVQAGDAVSKIVELVRNAERHVVLNFLCVRLIAQASAFVPVSNGVADLYTTLTYGKFRTSIPRWKLCLRAAEKAVFPLFYSFFLSKLRLRDRLTVARLSALVADVANNFANGIDTSPHFDNNAKAAIGKIISGLKLQIISPQWLTDSYLLMKYTDNLRAMPNAAAFETYVALHERTFLEMLLHGSSNRWIRSAFSTSCWYQPDPQTLYVPALLFNVTLGAGKKLPTCYESDPE</sequence>
<proteinExistence type="inferred from homology"/>
<feature type="compositionally biased region" description="Basic residues" evidence="2">
    <location>
        <begin position="1"/>
        <end position="10"/>
    </location>
</feature>
<accession>A0A9J6G8P0</accession>
<dbReference type="Proteomes" id="UP000821853">
    <property type="component" value="Chromosome 3"/>
</dbReference>